<feature type="region of interest" description="Disordered" evidence="1">
    <location>
        <begin position="298"/>
        <end position="318"/>
    </location>
</feature>
<dbReference type="SUPFAM" id="SSF52540">
    <property type="entry name" value="P-loop containing nucleoside triphosphate hydrolases"/>
    <property type="match status" value="1"/>
</dbReference>
<evidence type="ECO:0000313" key="4">
    <source>
        <dbReference type="Proteomes" id="UP001281614"/>
    </source>
</evidence>
<dbReference type="InterPro" id="IPR056681">
    <property type="entry name" value="DUF7779"/>
</dbReference>
<dbReference type="Gene3D" id="3.40.50.300">
    <property type="entry name" value="P-loop containing nucleotide triphosphate hydrolases"/>
    <property type="match status" value="1"/>
</dbReference>
<dbReference type="PANTHER" id="PTHR35391:SF5">
    <property type="entry name" value="DUF6590 DOMAIN-CONTAINING PROTEIN"/>
    <property type="match status" value="1"/>
</dbReference>
<keyword evidence="4" id="KW-1185">Reference proteome</keyword>
<evidence type="ECO:0000313" key="3">
    <source>
        <dbReference type="EMBL" id="KAK2729453.1"/>
    </source>
</evidence>
<dbReference type="Pfam" id="PF25000">
    <property type="entry name" value="DUF7779"/>
    <property type="match status" value="1"/>
</dbReference>
<organism evidence="3 4">
    <name type="scientific">Colletotrichum kahawae</name>
    <name type="common">Coffee berry disease fungus</name>
    <dbReference type="NCBI Taxonomy" id="34407"/>
    <lineage>
        <taxon>Eukaryota</taxon>
        <taxon>Fungi</taxon>
        <taxon>Dikarya</taxon>
        <taxon>Ascomycota</taxon>
        <taxon>Pezizomycotina</taxon>
        <taxon>Sordariomycetes</taxon>
        <taxon>Hypocreomycetidae</taxon>
        <taxon>Glomerellales</taxon>
        <taxon>Glomerellaceae</taxon>
        <taxon>Colletotrichum</taxon>
        <taxon>Colletotrichum gloeosporioides species complex</taxon>
    </lineage>
</organism>
<proteinExistence type="predicted"/>
<evidence type="ECO:0000259" key="2">
    <source>
        <dbReference type="PROSITE" id="PS00028"/>
    </source>
</evidence>
<dbReference type="GO" id="GO:0043531">
    <property type="term" value="F:ADP binding"/>
    <property type="evidence" value="ECO:0007669"/>
    <property type="project" value="InterPro"/>
</dbReference>
<feature type="region of interest" description="Disordered" evidence="1">
    <location>
        <begin position="1"/>
        <end position="20"/>
    </location>
</feature>
<accession>A0AAE0CZ59</accession>
<dbReference type="Gene3D" id="1.25.40.10">
    <property type="entry name" value="Tetratricopeptide repeat domain"/>
    <property type="match status" value="1"/>
</dbReference>
<gene>
    <name evidence="3" type="ORF">CKAH01_10136</name>
</gene>
<feature type="region of interest" description="Disordered" evidence="1">
    <location>
        <begin position="232"/>
        <end position="280"/>
    </location>
</feature>
<dbReference type="PROSITE" id="PS00028">
    <property type="entry name" value="ZINC_FINGER_C2H2_1"/>
    <property type="match status" value="1"/>
</dbReference>
<dbReference type="InterPro" id="IPR013087">
    <property type="entry name" value="Znf_C2H2_type"/>
</dbReference>
<comment type="caution">
    <text evidence="3">The sequence shown here is derived from an EMBL/GenBank/DDBJ whole genome shotgun (WGS) entry which is preliminary data.</text>
</comment>
<dbReference type="Pfam" id="PF13181">
    <property type="entry name" value="TPR_8"/>
    <property type="match status" value="1"/>
</dbReference>
<dbReference type="InterPro" id="IPR027417">
    <property type="entry name" value="P-loop_NTPase"/>
</dbReference>
<feature type="compositionally biased region" description="Basic and acidic residues" evidence="1">
    <location>
        <begin position="255"/>
        <end position="272"/>
    </location>
</feature>
<dbReference type="EMBL" id="VYYT01000777">
    <property type="protein sequence ID" value="KAK2729453.1"/>
    <property type="molecule type" value="Genomic_DNA"/>
</dbReference>
<evidence type="ECO:0000256" key="1">
    <source>
        <dbReference type="SAM" id="MobiDB-lite"/>
    </source>
</evidence>
<protein>
    <submittedName>
        <fullName evidence="3">Transcriptional xre family</fullName>
    </submittedName>
</protein>
<dbReference type="PANTHER" id="PTHR35391">
    <property type="entry name" value="C2H2-TYPE DOMAIN-CONTAINING PROTEIN-RELATED"/>
    <property type="match status" value="1"/>
</dbReference>
<feature type="compositionally biased region" description="Polar residues" evidence="1">
    <location>
        <begin position="298"/>
        <end position="308"/>
    </location>
</feature>
<dbReference type="InterPro" id="IPR019734">
    <property type="entry name" value="TPR_rpt"/>
</dbReference>
<dbReference type="SMART" id="SM00355">
    <property type="entry name" value="ZnF_C2H2"/>
    <property type="match status" value="3"/>
</dbReference>
<reference evidence="3" key="1">
    <citation type="submission" date="2023-02" db="EMBL/GenBank/DDBJ databases">
        <title>Colletotrichum kahawae CIFC_Que2 genome sequencing and assembly.</title>
        <authorList>
            <person name="Baroncelli R."/>
        </authorList>
    </citation>
    <scope>NUCLEOTIDE SEQUENCE</scope>
    <source>
        <strain evidence="3">CIFC_Que2</strain>
    </source>
</reference>
<feature type="domain" description="C2H2-type" evidence="2">
    <location>
        <begin position="399"/>
        <end position="420"/>
    </location>
</feature>
<dbReference type="InterPro" id="IPR011990">
    <property type="entry name" value="TPR-like_helical_dom_sf"/>
</dbReference>
<name>A0AAE0CZ59_COLKA</name>
<dbReference type="Proteomes" id="UP001281614">
    <property type="component" value="Unassembled WGS sequence"/>
</dbReference>
<dbReference type="SUPFAM" id="SSF48452">
    <property type="entry name" value="TPR-like"/>
    <property type="match status" value="1"/>
</dbReference>
<sequence>MPATTSKDRRAQKQQKYDGLRARGPVAAEFEDCQQSFVQLSDALHLSRLRPLVEKCWRNFNAWDNDSGASSRNLDYILKSSPALRQQAISLLNDLKGTLEKAIAAAPFEEHRHEETSDLASLRSSEESNNAYLSIDVLEDEDDADVDFGPGPWVYEAFDIVDSLMQLLPTLRNPFEESVAPSAILYGFECQSLESYQQVAQELLPYADPGLLMRVVNAQWLARRVLPSANDTPLAKTESGKTISTSRPLTHRHIRPSDRRLPAIRDSSEANSDRATSTVRSQVETVLSRTAIVEGYSATSVEDSSQSAPLRRPTVPRPPVDLEQLGTNSFDCPYCHCQLPLSVGASMSPSEWADHFYQDVKPYICTFELCAFSDVSFASRQEWFRHELDFHRTASFWICGVCETEFSEEHMFQDHLQSAHDDLPQPRDLDMIKKGCSRLSHTIHTTLECSLCRTVCGDLESLENHLGNHMEAFAILLADEYEPSTANNPDEREDRETRVIDFISDAAEAQAPSSTSHSVDASDFFNHDEAKRQAARQTGSNWKVTQFLENAKTKTVPHNLPAQYENFAGREQDLRLIHESLSSRSRVCVLTGVSGIGKTATAVEYAYRLGVEYSYVFWVEAESPGLLADKYASIADALGLSHDNSHADNSLIFRVRESLSSLDKDWLLIFDNVVAWTDISPYVAKALTSIKGSVLITTREDPLQSAPSWLYQHRFELGPLSTEHGREFLLTSIHPRLRKEDFDHDEDYPLAEKTVEILEGLPLAISMVVGYVKESRCTLSDFLEMWEEKELRSKKPNKINTIETYNVNNTVDSLWDIGIREVPNNSRKLLNILAFLNPDRIQKSLLVDMHEEDYLDLLHASESLSYNRMITKLKSRRLINIREEPNKETEYSIHRLLKYKIMLDMDDYSIADAFRSTFRLIRKKFPPANPQQVPNPMTWSTCREYMPHIDSFHQVFTKERGRIQGLSAVQPLELAELFYDAGFYIWARRGTLYDGLNLLETAIGILDEIKHNRDSKLRADINSILGVLLLEMGCEQRVQGTKHLDEVRRIRAVIYEQNPTDHDTDVLRMNAISDYTLCLMNYHEFDEAGILMVECFERYKLWGPESKNPFENSKYYGNHSIVLMFQGKIDEAIQSVEKCLELTERFSGKGAQWYRRKFLLASIYLQAGELQNALNLHLEVLKGRLELDGKHDANFILSLYAVGAMYDHLDNVEEAILYIKQCVECALNSQWSPVALARAEFHLALLYERQGTEELEAMALRLKAEKVLEQNREFAAECVKDSDDELMIFDDLQPTLLGRYTGTALLKHLQANLPRR</sequence>